<dbReference type="OrthoDB" id="2693558at2759"/>
<keyword evidence="2" id="KW-1185">Reference proteome</keyword>
<gene>
    <name evidence="1" type="ORF">FIBSPDRAFT_885024</name>
</gene>
<dbReference type="AlphaFoldDB" id="A0A166SB61"/>
<dbReference type="STRING" id="436010.A0A166SB61"/>
<evidence type="ECO:0000313" key="1">
    <source>
        <dbReference type="EMBL" id="KZP29243.1"/>
    </source>
</evidence>
<organism evidence="1 2">
    <name type="scientific">Athelia psychrophila</name>
    <dbReference type="NCBI Taxonomy" id="1759441"/>
    <lineage>
        <taxon>Eukaryota</taxon>
        <taxon>Fungi</taxon>
        <taxon>Dikarya</taxon>
        <taxon>Basidiomycota</taxon>
        <taxon>Agaricomycotina</taxon>
        <taxon>Agaricomycetes</taxon>
        <taxon>Agaricomycetidae</taxon>
        <taxon>Atheliales</taxon>
        <taxon>Atheliaceae</taxon>
        <taxon>Athelia</taxon>
    </lineage>
</organism>
<reference evidence="1 2" key="1">
    <citation type="journal article" date="2016" name="Mol. Biol. Evol.">
        <title>Comparative Genomics of Early-Diverging Mushroom-Forming Fungi Provides Insights into the Origins of Lignocellulose Decay Capabilities.</title>
        <authorList>
            <person name="Nagy L.G."/>
            <person name="Riley R."/>
            <person name="Tritt A."/>
            <person name="Adam C."/>
            <person name="Daum C."/>
            <person name="Floudas D."/>
            <person name="Sun H."/>
            <person name="Yadav J.S."/>
            <person name="Pangilinan J."/>
            <person name="Larsson K.H."/>
            <person name="Matsuura K."/>
            <person name="Barry K."/>
            <person name="Labutti K."/>
            <person name="Kuo R."/>
            <person name="Ohm R.A."/>
            <person name="Bhattacharya S.S."/>
            <person name="Shirouzu T."/>
            <person name="Yoshinaga Y."/>
            <person name="Martin F.M."/>
            <person name="Grigoriev I.V."/>
            <person name="Hibbett D.S."/>
        </authorList>
    </citation>
    <scope>NUCLEOTIDE SEQUENCE [LARGE SCALE GENOMIC DNA]</scope>
    <source>
        <strain evidence="1 2">CBS 109695</strain>
    </source>
</reference>
<dbReference type="EMBL" id="KV417499">
    <property type="protein sequence ID" value="KZP29243.1"/>
    <property type="molecule type" value="Genomic_DNA"/>
</dbReference>
<protein>
    <submittedName>
        <fullName evidence="1">Uncharacterized protein</fullName>
    </submittedName>
</protein>
<name>A0A166SB61_9AGAM</name>
<sequence length="285" mass="31495">MACHVDKLGNTPYRAFYGLDSNRKDLHSWVPALPIPITLSAEYSLSMTAHVSSASTLILHFYLEGLKNRSLPPMDKHTANVNKWVDDVSIVVFITTHAHDETGDLYGGPGFSSDPYDVLNGLFPKSLRRAFKDRSVYLNFLVCGGFAETLSSRMALFKAARRLHAHEAIAFSSPGLIPSLTNGFWLDFAFRVMIEGASLGHALPYMLSATSTSQFVRHTNLLYVKIPDSNTEPGRTIKGNQCDHELSVQPMDGFKAFGIPQDGARWMVKTDRSVILELGRDTAAS</sequence>
<accession>A0A166SB61</accession>
<dbReference type="Proteomes" id="UP000076532">
    <property type="component" value="Unassembled WGS sequence"/>
</dbReference>
<proteinExistence type="predicted"/>
<evidence type="ECO:0000313" key="2">
    <source>
        <dbReference type="Proteomes" id="UP000076532"/>
    </source>
</evidence>